<keyword evidence="3" id="KW-1185">Reference proteome</keyword>
<geneLocation type="mitochondrion" evidence="2"/>
<dbReference type="Pfam" id="PF05919">
    <property type="entry name" value="Mitovir_RNA_pol"/>
    <property type="match status" value="1"/>
</dbReference>
<dbReference type="EMBL" id="PKPP01000283">
    <property type="protein sequence ID" value="PWA94827.1"/>
    <property type="molecule type" value="Genomic_DNA"/>
</dbReference>
<dbReference type="PANTHER" id="PTHR34456:SF13">
    <property type="entry name" value="REVERSE TRANSCRIPTASE DOMAIN-CONTAINING PROTEIN"/>
    <property type="match status" value="1"/>
</dbReference>
<dbReference type="Proteomes" id="UP000245207">
    <property type="component" value="Unassembled WGS sequence"/>
</dbReference>
<keyword evidence="2" id="KW-0496">Mitochondrion</keyword>
<protein>
    <submittedName>
        <fullName evidence="2">Uncharacterized protein</fullName>
    </submittedName>
</protein>
<dbReference type="InterPro" id="IPR008686">
    <property type="entry name" value="RNA_pol_mitovir"/>
</dbReference>
<evidence type="ECO:0000256" key="1">
    <source>
        <dbReference type="SAM" id="MobiDB-lite"/>
    </source>
</evidence>
<dbReference type="PANTHER" id="PTHR34456">
    <property type="entry name" value="MITOVIRUS RNA-DEPENDENT RNA POLYMERASE"/>
    <property type="match status" value="1"/>
</dbReference>
<dbReference type="STRING" id="35608.A0A2U1Q9Z9"/>
<evidence type="ECO:0000313" key="3">
    <source>
        <dbReference type="Proteomes" id="UP000245207"/>
    </source>
</evidence>
<reference evidence="2 3" key="1">
    <citation type="journal article" date="2018" name="Mol. Plant">
        <title>The genome of Artemisia annua provides insight into the evolution of Asteraceae family and artemisinin biosynthesis.</title>
        <authorList>
            <person name="Shen Q."/>
            <person name="Zhang L."/>
            <person name="Liao Z."/>
            <person name="Wang S."/>
            <person name="Yan T."/>
            <person name="Shi P."/>
            <person name="Liu M."/>
            <person name="Fu X."/>
            <person name="Pan Q."/>
            <person name="Wang Y."/>
            <person name="Lv Z."/>
            <person name="Lu X."/>
            <person name="Zhang F."/>
            <person name="Jiang W."/>
            <person name="Ma Y."/>
            <person name="Chen M."/>
            <person name="Hao X."/>
            <person name="Li L."/>
            <person name="Tang Y."/>
            <person name="Lv G."/>
            <person name="Zhou Y."/>
            <person name="Sun X."/>
            <person name="Brodelius P.E."/>
            <person name="Rose J.K.C."/>
            <person name="Tang K."/>
        </authorList>
    </citation>
    <scope>NUCLEOTIDE SEQUENCE [LARGE SCALE GENOMIC DNA]</scope>
    <source>
        <strain evidence="3">cv. Huhao1</strain>
        <tissue evidence="2">Leaf</tissue>
    </source>
</reference>
<evidence type="ECO:0000313" key="2">
    <source>
        <dbReference type="EMBL" id="PWA94827.1"/>
    </source>
</evidence>
<dbReference type="OrthoDB" id="1750590at2759"/>
<organism evidence="2 3">
    <name type="scientific">Artemisia annua</name>
    <name type="common">Sweet wormwood</name>
    <dbReference type="NCBI Taxonomy" id="35608"/>
    <lineage>
        <taxon>Eukaryota</taxon>
        <taxon>Viridiplantae</taxon>
        <taxon>Streptophyta</taxon>
        <taxon>Embryophyta</taxon>
        <taxon>Tracheophyta</taxon>
        <taxon>Spermatophyta</taxon>
        <taxon>Magnoliopsida</taxon>
        <taxon>eudicotyledons</taxon>
        <taxon>Gunneridae</taxon>
        <taxon>Pentapetalae</taxon>
        <taxon>asterids</taxon>
        <taxon>campanulids</taxon>
        <taxon>Asterales</taxon>
        <taxon>Asteraceae</taxon>
        <taxon>Asteroideae</taxon>
        <taxon>Anthemideae</taxon>
        <taxon>Artemisiinae</taxon>
        <taxon>Artemisia</taxon>
    </lineage>
</organism>
<gene>
    <name evidence="2" type="ORF">CTI12_AA016500</name>
</gene>
<comment type="caution">
    <text evidence="2">The sequence shown here is derived from an EMBL/GenBank/DDBJ whole genome shotgun (WGS) entry which is preliminary data.</text>
</comment>
<dbReference type="AlphaFoldDB" id="A0A2U1Q9Z9"/>
<sequence>MTLTRSEEERRMNAEELRVGLTRASLQGVVRFLIGRALRLLSTGYLIGLREHCLVTVTECHTIRRDEAREEFRKAIDPERQGYALSHHYVVWLAAELSGIKGCFREYAVLGDDVVIAHLQVAQSYEKLLGMMGLSISKENSEISHSGALEFAKKFWVKSVQEDLSPVSMRSLLTVRSTLGLSFTGLLPTDLPVTGPFHSFVLLPSISRPRFLCLFCVELVESSYRRRGKGSNSLNARGVGSNPTREKESMHKAKASGRGA</sequence>
<name>A0A2U1Q9Z9_ARTAN</name>
<proteinExistence type="predicted"/>
<accession>A0A2U1Q9Z9</accession>
<feature type="region of interest" description="Disordered" evidence="1">
    <location>
        <begin position="228"/>
        <end position="260"/>
    </location>
</feature>